<dbReference type="EMBL" id="JACTNG010000010">
    <property type="protein sequence ID" value="MBO1080862.1"/>
    <property type="molecule type" value="Genomic_DNA"/>
</dbReference>
<accession>A0ABS3KTR8</accession>
<dbReference type="RefSeq" id="WP_207419032.1">
    <property type="nucleotide sequence ID" value="NZ_CP061177.1"/>
</dbReference>
<name>A0ABS3KTR8_9PROT</name>
<keyword evidence="2" id="KW-1185">Reference proteome</keyword>
<dbReference type="Proteomes" id="UP001518989">
    <property type="component" value="Unassembled WGS sequence"/>
</dbReference>
<comment type="caution">
    <text evidence="1">The sequence shown here is derived from an EMBL/GenBank/DDBJ whole genome shotgun (WGS) entry which is preliminary data.</text>
</comment>
<proteinExistence type="predicted"/>
<protein>
    <submittedName>
        <fullName evidence="1">Uncharacterized protein</fullName>
    </submittedName>
</protein>
<evidence type="ECO:0000313" key="2">
    <source>
        <dbReference type="Proteomes" id="UP001518989"/>
    </source>
</evidence>
<reference evidence="1 2" key="1">
    <citation type="submission" date="2020-09" db="EMBL/GenBank/DDBJ databases">
        <title>Roseomonas.</title>
        <authorList>
            <person name="Zhu W."/>
        </authorList>
    </citation>
    <scope>NUCLEOTIDE SEQUENCE [LARGE SCALE GENOMIC DNA]</scope>
    <source>
        <strain evidence="1 2">573</strain>
    </source>
</reference>
<organism evidence="1 2">
    <name type="scientific">Roseomonas haemaphysalidis</name>
    <dbReference type="NCBI Taxonomy" id="2768162"/>
    <lineage>
        <taxon>Bacteria</taxon>
        <taxon>Pseudomonadati</taxon>
        <taxon>Pseudomonadota</taxon>
        <taxon>Alphaproteobacteria</taxon>
        <taxon>Acetobacterales</taxon>
        <taxon>Roseomonadaceae</taxon>
        <taxon>Roseomonas</taxon>
    </lineage>
</organism>
<sequence length="57" mass="6250">MTAPSHPAPEPLAWMPADMRAAYRAWATQHGLNIMHQEAFAAGWNAARDAEGGGFWK</sequence>
<evidence type="ECO:0000313" key="1">
    <source>
        <dbReference type="EMBL" id="MBO1080862.1"/>
    </source>
</evidence>
<gene>
    <name evidence="1" type="ORF">IAI61_17610</name>
</gene>